<dbReference type="Pfam" id="PF00067">
    <property type="entry name" value="p450"/>
    <property type="match status" value="1"/>
</dbReference>
<keyword evidence="9 12" id="KW-0408">Iron</keyword>
<dbReference type="GO" id="GO:0004497">
    <property type="term" value="F:monooxygenase activity"/>
    <property type="evidence" value="ECO:0007669"/>
    <property type="project" value="UniProtKB-KW"/>
</dbReference>
<reference evidence="15 16" key="1">
    <citation type="journal article" date="2024" name="Plant Biotechnol. J.">
        <title>Dendrobium thyrsiflorum genome and its molecular insights into genes involved in important horticultural traits.</title>
        <authorList>
            <person name="Chen B."/>
            <person name="Wang J.Y."/>
            <person name="Zheng P.J."/>
            <person name="Li K.L."/>
            <person name="Liang Y.M."/>
            <person name="Chen X.F."/>
            <person name="Zhang C."/>
            <person name="Zhao X."/>
            <person name="He X."/>
            <person name="Zhang G.Q."/>
            <person name="Liu Z.J."/>
            <person name="Xu Q."/>
        </authorList>
    </citation>
    <scope>NUCLEOTIDE SEQUENCE [LARGE SCALE GENOMIC DNA]</scope>
    <source>
        <strain evidence="15">GZMU011</strain>
    </source>
</reference>
<evidence type="ECO:0000256" key="5">
    <source>
        <dbReference type="ARBA" id="ARBA00022692"/>
    </source>
</evidence>
<dbReference type="GO" id="GO:0016020">
    <property type="term" value="C:membrane"/>
    <property type="evidence" value="ECO:0007669"/>
    <property type="project" value="UniProtKB-SubCell"/>
</dbReference>
<protein>
    <recommendedName>
        <fullName evidence="17">Cytochrome P450</fullName>
    </recommendedName>
</protein>
<keyword evidence="6 12" id="KW-0479">Metal-binding</keyword>
<evidence type="ECO:0000256" key="11">
    <source>
        <dbReference type="ARBA" id="ARBA00023136"/>
    </source>
</evidence>
<dbReference type="SUPFAM" id="SSF48264">
    <property type="entry name" value="Cytochrome P450"/>
    <property type="match status" value="1"/>
</dbReference>
<evidence type="ECO:0000256" key="1">
    <source>
        <dbReference type="ARBA" id="ARBA00001971"/>
    </source>
</evidence>
<comment type="similarity">
    <text evidence="3 13">Belongs to the cytochrome P450 family.</text>
</comment>
<keyword evidence="11 14" id="KW-0472">Membrane</keyword>
<evidence type="ECO:0000256" key="12">
    <source>
        <dbReference type="PIRSR" id="PIRSR602401-1"/>
    </source>
</evidence>
<proteinExistence type="inferred from homology"/>
<accession>A0ABD0V5C1</accession>
<dbReference type="GO" id="GO:0046872">
    <property type="term" value="F:metal ion binding"/>
    <property type="evidence" value="ECO:0007669"/>
    <property type="project" value="UniProtKB-KW"/>
</dbReference>
<evidence type="ECO:0000313" key="15">
    <source>
        <dbReference type="EMBL" id="KAL0920124.1"/>
    </source>
</evidence>
<feature type="transmembrane region" description="Helical" evidence="14">
    <location>
        <begin position="68"/>
        <end position="89"/>
    </location>
</feature>
<dbReference type="Proteomes" id="UP001552299">
    <property type="component" value="Unassembled WGS sequence"/>
</dbReference>
<comment type="caution">
    <text evidence="15">The sequence shown here is derived from an EMBL/GenBank/DDBJ whole genome shotgun (WGS) entry which is preliminary data.</text>
</comment>
<dbReference type="PRINTS" id="PR00463">
    <property type="entry name" value="EP450I"/>
</dbReference>
<evidence type="ECO:0000256" key="7">
    <source>
        <dbReference type="ARBA" id="ARBA00022989"/>
    </source>
</evidence>
<feature type="transmembrane region" description="Helical" evidence="14">
    <location>
        <begin position="359"/>
        <end position="380"/>
    </location>
</feature>
<dbReference type="InterPro" id="IPR002401">
    <property type="entry name" value="Cyt_P450_E_grp-I"/>
</dbReference>
<dbReference type="PANTHER" id="PTHR47955">
    <property type="entry name" value="CYTOCHROME P450 FAMILY 71 PROTEIN"/>
    <property type="match status" value="1"/>
</dbReference>
<evidence type="ECO:0000256" key="3">
    <source>
        <dbReference type="ARBA" id="ARBA00010617"/>
    </source>
</evidence>
<evidence type="ECO:0000313" key="16">
    <source>
        <dbReference type="Proteomes" id="UP001552299"/>
    </source>
</evidence>
<keyword evidence="7 14" id="KW-1133">Transmembrane helix</keyword>
<dbReference type="Gene3D" id="1.10.630.10">
    <property type="entry name" value="Cytochrome P450"/>
    <property type="match status" value="1"/>
</dbReference>
<evidence type="ECO:0008006" key="17">
    <source>
        <dbReference type="Google" id="ProtNLM"/>
    </source>
</evidence>
<dbReference type="PANTHER" id="PTHR47955:SF22">
    <property type="entry name" value="CYTOCHROME P450 83B1-LIKE"/>
    <property type="match status" value="1"/>
</dbReference>
<evidence type="ECO:0000256" key="13">
    <source>
        <dbReference type="RuleBase" id="RU000461"/>
    </source>
</evidence>
<keyword evidence="4 12" id="KW-0349">Heme</keyword>
<keyword evidence="8 13" id="KW-0560">Oxidoreductase</keyword>
<comment type="cofactor">
    <cofactor evidence="1 12">
        <name>heme</name>
        <dbReference type="ChEBI" id="CHEBI:30413"/>
    </cofactor>
</comment>
<dbReference type="EMBL" id="JANQDX010000008">
    <property type="protein sequence ID" value="KAL0920124.1"/>
    <property type="molecule type" value="Genomic_DNA"/>
</dbReference>
<evidence type="ECO:0000256" key="4">
    <source>
        <dbReference type="ARBA" id="ARBA00022617"/>
    </source>
</evidence>
<dbReference type="InterPro" id="IPR017972">
    <property type="entry name" value="Cyt_P450_CS"/>
</dbReference>
<evidence type="ECO:0000256" key="14">
    <source>
        <dbReference type="SAM" id="Phobius"/>
    </source>
</evidence>
<dbReference type="InterPro" id="IPR001128">
    <property type="entry name" value="Cyt_P450"/>
</dbReference>
<dbReference type="FunFam" id="1.10.630.10:FF:000011">
    <property type="entry name" value="Cytochrome P450 83B1"/>
    <property type="match status" value="1"/>
</dbReference>
<evidence type="ECO:0000256" key="9">
    <source>
        <dbReference type="ARBA" id="ARBA00023004"/>
    </source>
</evidence>
<organism evidence="15 16">
    <name type="scientific">Dendrobium thyrsiflorum</name>
    <name type="common">Pinecone-like raceme dendrobium</name>
    <name type="synonym">Orchid</name>
    <dbReference type="NCBI Taxonomy" id="117978"/>
    <lineage>
        <taxon>Eukaryota</taxon>
        <taxon>Viridiplantae</taxon>
        <taxon>Streptophyta</taxon>
        <taxon>Embryophyta</taxon>
        <taxon>Tracheophyta</taxon>
        <taxon>Spermatophyta</taxon>
        <taxon>Magnoliopsida</taxon>
        <taxon>Liliopsida</taxon>
        <taxon>Asparagales</taxon>
        <taxon>Orchidaceae</taxon>
        <taxon>Epidendroideae</taxon>
        <taxon>Malaxideae</taxon>
        <taxon>Dendrobiinae</taxon>
        <taxon>Dendrobium</taxon>
    </lineage>
</organism>
<dbReference type="CDD" id="cd11072">
    <property type="entry name" value="CYP71-like"/>
    <property type="match status" value="1"/>
</dbReference>
<keyword evidence="10 13" id="KW-0503">Monooxygenase</keyword>
<gene>
    <name evidence="15" type="ORF">M5K25_009235</name>
</gene>
<dbReference type="InterPro" id="IPR036396">
    <property type="entry name" value="Cyt_P450_sf"/>
</dbReference>
<keyword evidence="16" id="KW-1185">Reference proteome</keyword>
<evidence type="ECO:0000256" key="6">
    <source>
        <dbReference type="ARBA" id="ARBA00022723"/>
    </source>
</evidence>
<keyword evidence="5 14" id="KW-0812">Transmembrane</keyword>
<dbReference type="PRINTS" id="PR00385">
    <property type="entry name" value="P450"/>
</dbReference>
<evidence type="ECO:0000256" key="10">
    <source>
        <dbReference type="ARBA" id="ARBA00023033"/>
    </source>
</evidence>
<sequence length="559" mass="64371">MQLHHPVSSNTELRYRAGTEQYRATVPSNGWRGTFLLDSGRRSASAQNIYRDKVSPTSLLACKTFMDFVVLLAWLFTIALAFFLHLIIFRRIKRREYLSPKLPPGPKKLPIIGNLHQVGGLTHRPLWHLSQKYGPLMHLKIGKVPILVVSSADMAREILKTNDFGFCSRPKLTSSNKFSYDCKDISFAPYGEYWREMRKISILQLFSTKRVSTFHYVREEEVAIVIDSISKSLSKPINLTKLVSTLISNIICRVALNKKYDQGDLEMEHFHALVQETETLFGTFFISDCFPSLGWIDKLTGLQQRLERAFNKFDSFYNEIIEEHIDQKRRNVEQEDIVDVLLHQQKNSPYITDTNIKAILMDIFIAGIGTSSAIIIWAMAELVRNSRIMQKAQEEIRSSDHFSKGNLHQLHYLNSVVKETLRLHLPVPLLLPREAIRHCKISGYDIEQDTRVFINAWGIARDPKTWDNPEEFLPERFIEKSIDIIGHNFELIPFGSGRRSCPGMNLGMAIVELALANLLYYFDWKFPEGMSKEEMDMDEVPGITVHRRTALCLVASRYT</sequence>
<name>A0ABD0V5C1_DENTH</name>
<dbReference type="AlphaFoldDB" id="A0ABD0V5C1"/>
<evidence type="ECO:0000256" key="2">
    <source>
        <dbReference type="ARBA" id="ARBA00004167"/>
    </source>
</evidence>
<dbReference type="PROSITE" id="PS00086">
    <property type="entry name" value="CYTOCHROME_P450"/>
    <property type="match status" value="1"/>
</dbReference>
<feature type="binding site" description="axial binding residue" evidence="12">
    <location>
        <position position="501"/>
    </location>
    <ligand>
        <name>heme</name>
        <dbReference type="ChEBI" id="CHEBI:30413"/>
    </ligand>
    <ligandPart>
        <name>Fe</name>
        <dbReference type="ChEBI" id="CHEBI:18248"/>
    </ligandPart>
</feature>
<evidence type="ECO:0000256" key="8">
    <source>
        <dbReference type="ARBA" id="ARBA00023002"/>
    </source>
</evidence>
<comment type="subcellular location">
    <subcellularLocation>
        <location evidence="2">Membrane</location>
        <topology evidence="2">Single-pass membrane protein</topology>
    </subcellularLocation>
</comment>